<keyword evidence="3" id="KW-1185">Reference proteome</keyword>
<reference evidence="2 3" key="2">
    <citation type="submission" date="2018-11" db="EMBL/GenBank/DDBJ databases">
        <authorList>
            <consortium name="Pathogen Informatics"/>
        </authorList>
    </citation>
    <scope>NUCLEOTIDE SEQUENCE [LARGE SCALE GENOMIC DNA]</scope>
</reference>
<evidence type="ECO:0000256" key="1">
    <source>
        <dbReference type="SAM" id="MobiDB-lite"/>
    </source>
</evidence>
<proteinExistence type="predicted"/>
<feature type="region of interest" description="Disordered" evidence="1">
    <location>
        <begin position="1"/>
        <end position="58"/>
    </location>
</feature>
<feature type="compositionally biased region" description="Polar residues" evidence="1">
    <location>
        <begin position="46"/>
        <end position="57"/>
    </location>
</feature>
<evidence type="ECO:0000313" key="3">
    <source>
        <dbReference type="Proteomes" id="UP000274429"/>
    </source>
</evidence>
<name>A0A0R3WXK8_HYDTA</name>
<dbReference type="AlphaFoldDB" id="A0A0R3WXK8"/>
<sequence length="105" mass="10663">MTHASLVDASGAALLGGSSSGIGQDQAPRPSRATPIGDSNWAVGNKTPTNNPTSNANKDVINVRAQRIGGHITAPQHGGSKPPPLLTAMGSMEHLLGLESAYAQL</sequence>
<feature type="compositionally biased region" description="Low complexity" evidence="1">
    <location>
        <begin position="1"/>
        <end position="27"/>
    </location>
</feature>
<gene>
    <name evidence="2" type="ORF">TTAC_LOCUS5487</name>
</gene>
<evidence type="ECO:0000313" key="4">
    <source>
        <dbReference type="WBParaSite" id="TTAC_0000549801-mRNA-1"/>
    </source>
</evidence>
<organism evidence="4">
    <name type="scientific">Hydatigena taeniaeformis</name>
    <name type="common">Feline tapeworm</name>
    <name type="synonym">Taenia taeniaeformis</name>
    <dbReference type="NCBI Taxonomy" id="6205"/>
    <lineage>
        <taxon>Eukaryota</taxon>
        <taxon>Metazoa</taxon>
        <taxon>Spiralia</taxon>
        <taxon>Lophotrochozoa</taxon>
        <taxon>Platyhelminthes</taxon>
        <taxon>Cestoda</taxon>
        <taxon>Eucestoda</taxon>
        <taxon>Cyclophyllidea</taxon>
        <taxon>Taeniidae</taxon>
        <taxon>Hydatigera</taxon>
    </lineage>
</organism>
<dbReference type="Proteomes" id="UP000274429">
    <property type="component" value="Unassembled WGS sequence"/>
</dbReference>
<protein>
    <submittedName>
        <fullName evidence="2 4">Uncharacterized protein</fullName>
    </submittedName>
</protein>
<dbReference type="WBParaSite" id="TTAC_0000549801-mRNA-1">
    <property type="protein sequence ID" value="TTAC_0000549801-mRNA-1"/>
    <property type="gene ID" value="TTAC_0000549801"/>
</dbReference>
<dbReference type="EMBL" id="UYWX01007707">
    <property type="protein sequence ID" value="VDM27076.1"/>
    <property type="molecule type" value="Genomic_DNA"/>
</dbReference>
<evidence type="ECO:0000313" key="2">
    <source>
        <dbReference type="EMBL" id="VDM27076.1"/>
    </source>
</evidence>
<reference evidence="4" key="1">
    <citation type="submission" date="2017-02" db="UniProtKB">
        <authorList>
            <consortium name="WormBaseParasite"/>
        </authorList>
    </citation>
    <scope>IDENTIFICATION</scope>
</reference>
<accession>A0A0R3WXK8</accession>